<dbReference type="SUPFAM" id="SSF48695">
    <property type="entry name" value="Multiheme cytochromes"/>
    <property type="match status" value="1"/>
</dbReference>
<dbReference type="GO" id="GO:0022900">
    <property type="term" value="P:electron transport chain"/>
    <property type="evidence" value="ECO:0007669"/>
    <property type="project" value="InterPro"/>
</dbReference>
<dbReference type="PANTHER" id="PTHR30333">
    <property type="entry name" value="CYTOCHROME C-TYPE PROTEIN"/>
    <property type="match status" value="1"/>
</dbReference>
<evidence type="ECO:0000256" key="7">
    <source>
        <dbReference type="ARBA" id="ARBA00022723"/>
    </source>
</evidence>
<dbReference type="Pfam" id="PF03264">
    <property type="entry name" value="Cytochrom_NNT"/>
    <property type="match status" value="1"/>
</dbReference>
<evidence type="ECO:0000313" key="15">
    <source>
        <dbReference type="EMBL" id="KKK81861.1"/>
    </source>
</evidence>
<evidence type="ECO:0000256" key="10">
    <source>
        <dbReference type="ARBA" id="ARBA00023004"/>
    </source>
</evidence>
<keyword evidence="11 13" id="KW-0472">Membrane</keyword>
<proteinExistence type="inferred from homology"/>
<feature type="transmembrane region" description="Helical" evidence="13">
    <location>
        <begin position="18"/>
        <end position="36"/>
    </location>
</feature>
<dbReference type="EMBL" id="LAZR01052934">
    <property type="protein sequence ID" value="KKK81861.1"/>
    <property type="molecule type" value="Genomic_DNA"/>
</dbReference>
<keyword evidence="4" id="KW-1003">Cell membrane</keyword>
<evidence type="ECO:0000256" key="4">
    <source>
        <dbReference type="ARBA" id="ARBA00022475"/>
    </source>
</evidence>
<dbReference type="GO" id="GO:0009055">
    <property type="term" value="F:electron transfer activity"/>
    <property type="evidence" value="ECO:0007669"/>
    <property type="project" value="TreeGrafter"/>
</dbReference>
<feature type="transmembrane region" description="Helical" evidence="13">
    <location>
        <begin position="56"/>
        <end position="76"/>
    </location>
</feature>
<dbReference type="GO" id="GO:0005886">
    <property type="term" value="C:plasma membrane"/>
    <property type="evidence" value="ECO:0007669"/>
    <property type="project" value="UniProtKB-SubCell"/>
</dbReference>
<dbReference type="InterPro" id="IPR038266">
    <property type="entry name" value="NapC/NirT_cytc_sf"/>
</dbReference>
<keyword evidence="9 13" id="KW-1133">Transmembrane helix</keyword>
<dbReference type="PANTHER" id="PTHR30333:SF1">
    <property type="entry name" value="CYTOCHROME C-TYPE PROTEIN NAPC"/>
    <property type="match status" value="1"/>
</dbReference>
<dbReference type="InterPro" id="IPR051174">
    <property type="entry name" value="Cytochrome_c-type_ET"/>
</dbReference>
<keyword evidence="3" id="KW-0813">Transport</keyword>
<feature type="domain" description="NapC/NirT cytochrome c N-terminal" evidence="14">
    <location>
        <begin position="54"/>
        <end position="140"/>
    </location>
</feature>
<keyword evidence="6 13" id="KW-0812">Transmembrane</keyword>
<organism evidence="15">
    <name type="scientific">marine sediment metagenome</name>
    <dbReference type="NCBI Taxonomy" id="412755"/>
    <lineage>
        <taxon>unclassified sequences</taxon>
        <taxon>metagenomes</taxon>
        <taxon>ecological metagenomes</taxon>
    </lineage>
</organism>
<dbReference type="InterPro" id="IPR017571">
    <property type="entry name" value="NrfH"/>
</dbReference>
<keyword evidence="5" id="KW-0349">Heme</keyword>
<dbReference type="GO" id="GO:0009061">
    <property type="term" value="P:anaerobic respiration"/>
    <property type="evidence" value="ECO:0007669"/>
    <property type="project" value="TreeGrafter"/>
</dbReference>
<evidence type="ECO:0000256" key="12">
    <source>
        <dbReference type="SAM" id="MobiDB-lite"/>
    </source>
</evidence>
<feature type="region of interest" description="Disordered" evidence="12">
    <location>
        <begin position="197"/>
        <end position="219"/>
    </location>
</feature>
<keyword evidence="10" id="KW-0408">Iron</keyword>
<gene>
    <name evidence="15" type="ORF">LCGC14_2809160</name>
</gene>
<dbReference type="AlphaFoldDB" id="A0A0F9BBR9"/>
<evidence type="ECO:0000256" key="1">
    <source>
        <dbReference type="ARBA" id="ARBA00004236"/>
    </source>
</evidence>
<sequence length="219" mass="23583">MAYCPAEQDTPRRQGRAFSSWMLASGGTGYNVTVMIRSGRIRSLLRLEGLSRGWQIAACLSVGIAIGSALVVARLANAASYLSESPAACINCHVMTDAYVSWQRGSHARVAKCVDCHVPHSNPIAKLAFKSADGAKHSYVFTVRSEPQVLRLSSGAVPVVQANCVRCHANKLQMIRLAGSSERTCWDCHSNVHGHVRAQSASPRALRPKLPDAGSDVMK</sequence>
<dbReference type="NCBIfam" id="TIGR03153">
    <property type="entry name" value="cytochr_NrfH"/>
    <property type="match status" value="1"/>
</dbReference>
<keyword evidence="7" id="KW-0479">Metal-binding</keyword>
<evidence type="ECO:0000256" key="11">
    <source>
        <dbReference type="ARBA" id="ARBA00023136"/>
    </source>
</evidence>
<comment type="subcellular location">
    <subcellularLocation>
        <location evidence="1">Cell membrane</location>
    </subcellularLocation>
</comment>
<keyword evidence="8" id="KW-0249">Electron transport</keyword>
<comment type="caution">
    <text evidence="15">The sequence shown here is derived from an EMBL/GenBank/DDBJ whole genome shotgun (WGS) entry which is preliminary data.</text>
</comment>
<evidence type="ECO:0000256" key="6">
    <source>
        <dbReference type="ARBA" id="ARBA00022692"/>
    </source>
</evidence>
<evidence type="ECO:0000259" key="14">
    <source>
        <dbReference type="Pfam" id="PF03264"/>
    </source>
</evidence>
<evidence type="ECO:0000256" key="5">
    <source>
        <dbReference type="ARBA" id="ARBA00022617"/>
    </source>
</evidence>
<evidence type="ECO:0000256" key="9">
    <source>
        <dbReference type="ARBA" id="ARBA00022989"/>
    </source>
</evidence>
<evidence type="ECO:0000256" key="3">
    <source>
        <dbReference type="ARBA" id="ARBA00022448"/>
    </source>
</evidence>
<dbReference type="InterPro" id="IPR005126">
    <property type="entry name" value="NapC/NirT_cyt_c_N"/>
</dbReference>
<evidence type="ECO:0000256" key="2">
    <source>
        <dbReference type="ARBA" id="ARBA00007395"/>
    </source>
</evidence>
<accession>A0A0F9BBR9</accession>
<protein>
    <recommendedName>
        <fullName evidence="14">NapC/NirT cytochrome c N-terminal domain-containing protein</fullName>
    </recommendedName>
</protein>
<evidence type="ECO:0000256" key="13">
    <source>
        <dbReference type="SAM" id="Phobius"/>
    </source>
</evidence>
<dbReference type="GO" id="GO:0046872">
    <property type="term" value="F:metal ion binding"/>
    <property type="evidence" value="ECO:0007669"/>
    <property type="project" value="UniProtKB-KW"/>
</dbReference>
<comment type="similarity">
    <text evidence="2">Belongs to the NapC/NirT/NrfH family.</text>
</comment>
<reference evidence="15" key="1">
    <citation type="journal article" date="2015" name="Nature">
        <title>Complex archaea that bridge the gap between prokaryotes and eukaryotes.</title>
        <authorList>
            <person name="Spang A."/>
            <person name="Saw J.H."/>
            <person name="Jorgensen S.L."/>
            <person name="Zaremba-Niedzwiedzka K."/>
            <person name="Martijn J."/>
            <person name="Lind A.E."/>
            <person name="van Eijk R."/>
            <person name="Schleper C."/>
            <person name="Guy L."/>
            <person name="Ettema T.J."/>
        </authorList>
    </citation>
    <scope>NUCLEOTIDE SEQUENCE</scope>
</reference>
<dbReference type="Gene3D" id="1.10.3820.10">
    <property type="entry name" value="Di-heme elbow motif domain"/>
    <property type="match status" value="1"/>
</dbReference>
<dbReference type="InterPro" id="IPR036280">
    <property type="entry name" value="Multihaem_cyt_sf"/>
</dbReference>
<evidence type="ECO:0000256" key="8">
    <source>
        <dbReference type="ARBA" id="ARBA00022982"/>
    </source>
</evidence>
<name>A0A0F9BBR9_9ZZZZ</name>